<dbReference type="EMBL" id="PDNB01000011">
    <property type="protein sequence ID" value="PGH17348.1"/>
    <property type="molecule type" value="Genomic_DNA"/>
</dbReference>
<dbReference type="OrthoDB" id="4185441at2759"/>
<organism evidence="1 2">
    <name type="scientific">Helicocarpus griseus UAMH5409</name>
    <dbReference type="NCBI Taxonomy" id="1447875"/>
    <lineage>
        <taxon>Eukaryota</taxon>
        <taxon>Fungi</taxon>
        <taxon>Dikarya</taxon>
        <taxon>Ascomycota</taxon>
        <taxon>Pezizomycotina</taxon>
        <taxon>Eurotiomycetes</taxon>
        <taxon>Eurotiomycetidae</taxon>
        <taxon>Onygenales</taxon>
        <taxon>Ajellomycetaceae</taxon>
        <taxon>Helicocarpus</taxon>
    </lineage>
</organism>
<dbReference type="STRING" id="1447875.A0A2B7Y8V1"/>
<keyword evidence="2" id="KW-1185">Reference proteome</keyword>
<dbReference type="InterPro" id="IPR051035">
    <property type="entry name" value="Mito_inheritance_9"/>
</dbReference>
<accession>A0A2B7Y8V1</accession>
<dbReference type="PANTHER" id="PTHR36091:SF1">
    <property type="entry name" value="ALTERED INHERITANCE OF MITOCHONDRIA PROTEIN 9, MITOCHONDRIAL"/>
    <property type="match status" value="1"/>
</dbReference>
<comment type="caution">
    <text evidence="1">The sequence shown here is derived from an EMBL/GenBank/DDBJ whole genome shotgun (WGS) entry which is preliminary data.</text>
</comment>
<evidence type="ECO:0000313" key="2">
    <source>
        <dbReference type="Proteomes" id="UP000223968"/>
    </source>
</evidence>
<protein>
    <recommendedName>
        <fullName evidence="3">Aminoglycoside phosphotransferase domain-containing protein</fullName>
    </recommendedName>
</protein>
<dbReference type="Proteomes" id="UP000223968">
    <property type="component" value="Unassembled WGS sequence"/>
</dbReference>
<gene>
    <name evidence="1" type="ORF">AJ79_01232</name>
</gene>
<evidence type="ECO:0000313" key="1">
    <source>
        <dbReference type="EMBL" id="PGH17348.1"/>
    </source>
</evidence>
<dbReference type="AlphaFoldDB" id="A0A2B7Y8V1"/>
<evidence type="ECO:0008006" key="3">
    <source>
        <dbReference type="Google" id="ProtNLM"/>
    </source>
</evidence>
<dbReference type="PANTHER" id="PTHR36091">
    <property type="entry name" value="ALTERED INHERITANCE OF MITOCHONDRIA PROTEIN 9, MITOCHONDRIAL"/>
    <property type="match status" value="1"/>
</dbReference>
<reference evidence="1 2" key="1">
    <citation type="submission" date="2017-10" db="EMBL/GenBank/DDBJ databases">
        <title>Comparative genomics in systemic dimorphic fungi from Ajellomycetaceae.</title>
        <authorList>
            <person name="Munoz J.F."/>
            <person name="Mcewen J.G."/>
            <person name="Clay O.K."/>
            <person name="Cuomo C.A."/>
        </authorList>
    </citation>
    <scope>NUCLEOTIDE SEQUENCE [LARGE SCALE GENOMIC DNA]</scope>
    <source>
        <strain evidence="1 2">UAMH5409</strain>
    </source>
</reference>
<sequence length="592" mass="67789">MGPIKPTCLSRLSTPAISRGCVSHFFHDHYTIAFSHQTPYRLTSVYRRYSSNAKSDSRPKHDPKYEEFYKYQGGRWLWDEEKDMGLRYKEFNRPRQSGQIDVNISARLKTASTTVFRLTMDNGVVAIATLPYLIDGNPAYYSTASTAATMEFVRTVLGIPVHRVLAWEADGENPVGSEYILAEEARGTQLIDAWPNMGRRDQVAVIQDLVSIHRKLLSVTFNRYGSLYFSDSKVKGTPAEIRGFATPAVQQDVMDKFVIGPTTESGFWFKERAKMNIDRGPYYRVTPVEYALAVGQREIDWMNQFANSREVDIDPDGPPTEENLSTKAHLSLLNMYMRIAPMLLPEDPELVASSLWNPHLHGDNVFLEGNRISAISGWNHTWAGPLFTEASPPAFVKIEGDGLTLEYPENYKDLEEDEKREIDKKVSQSVFRYAYQEFVSMEVPQLDRLFNFEFCKIRAWPVSLCASSWGEDDICRFREGLMKIQRRWEFLGIEGSIPYSFSDEELKAQADAATKFNETQDFLDMISHLVDRNGWTSKYPYPQALELLAEVGREVLQSDDVSKSTKAQFQEWIDRESELKGEKDVQRPTSYV</sequence>
<proteinExistence type="predicted"/>
<dbReference type="GO" id="GO:0005739">
    <property type="term" value="C:mitochondrion"/>
    <property type="evidence" value="ECO:0007669"/>
    <property type="project" value="TreeGrafter"/>
</dbReference>
<name>A0A2B7Y8V1_9EURO</name>